<dbReference type="InterPro" id="IPR050283">
    <property type="entry name" value="E-box_TF_Regulators"/>
</dbReference>
<gene>
    <name evidence="6" type="ORF">CAPTEDRAFT_80653</name>
</gene>
<name>R7UMI7_CAPTE</name>
<feature type="non-terminal residue" evidence="6">
    <location>
        <position position="68"/>
    </location>
</feature>
<evidence type="ECO:0000256" key="2">
    <source>
        <dbReference type="ARBA" id="ARBA00022902"/>
    </source>
</evidence>
<evidence type="ECO:0000256" key="1">
    <source>
        <dbReference type="ARBA" id="ARBA00004123"/>
    </source>
</evidence>
<sequence>PQVVEKRNARERKRVQTVNGAFVRLRKFIPYENRHKRLSKVKTLRKAIEYIDHLQAMLGQDFEGSSTA</sequence>
<evidence type="ECO:0000313" key="8">
    <source>
        <dbReference type="Proteomes" id="UP000014760"/>
    </source>
</evidence>
<reference evidence="8" key="1">
    <citation type="submission" date="2012-12" db="EMBL/GenBank/DDBJ databases">
        <authorList>
            <person name="Hellsten U."/>
            <person name="Grimwood J."/>
            <person name="Chapman J.A."/>
            <person name="Shapiro H."/>
            <person name="Aerts A."/>
            <person name="Otillar R.P."/>
            <person name="Terry A.Y."/>
            <person name="Boore J.L."/>
            <person name="Simakov O."/>
            <person name="Marletaz F."/>
            <person name="Cho S.-J."/>
            <person name="Edsinger-Gonzales E."/>
            <person name="Havlak P."/>
            <person name="Kuo D.-H."/>
            <person name="Larsson T."/>
            <person name="Lv J."/>
            <person name="Arendt D."/>
            <person name="Savage R."/>
            <person name="Osoegawa K."/>
            <person name="de Jong P."/>
            <person name="Lindberg D.R."/>
            <person name="Seaver E.C."/>
            <person name="Weisblat D.A."/>
            <person name="Putnam N.H."/>
            <person name="Grigoriev I.V."/>
            <person name="Rokhsar D.S."/>
        </authorList>
    </citation>
    <scope>NUCLEOTIDE SEQUENCE</scope>
    <source>
        <strain evidence="8">I ESC-2004</strain>
    </source>
</reference>
<dbReference type="PROSITE" id="PS50888">
    <property type="entry name" value="BHLH"/>
    <property type="match status" value="1"/>
</dbReference>
<feature type="domain" description="BHLH" evidence="5">
    <location>
        <begin position="2"/>
        <end position="54"/>
    </location>
</feature>
<dbReference type="GO" id="GO:0046983">
    <property type="term" value="F:protein dimerization activity"/>
    <property type="evidence" value="ECO:0007669"/>
    <property type="project" value="InterPro"/>
</dbReference>
<keyword evidence="3" id="KW-0238">DNA-binding</keyword>
<dbReference type="InterPro" id="IPR036638">
    <property type="entry name" value="HLH_DNA-bd_sf"/>
</dbReference>
<dbReference type="Proteomes" id="UP000014760">
    <property type="component" value="Unassembled WGS sequence"/>
</dbReference>
<organism evidence="6">
    <name type="scientific">Capitella teleta</name>
    <name type="common">Polychaete worm</name>
    <dbReference type="NCBI Taxonomy" id="283909"/>
    <lineage>
        <taxon>Eukaryota</taxon>
        <taxon>Metazoa</taxon>
        <taxon>Spiralia</taxon>
        <taxon>Lophotrochozoa</taxon>
        <taxon>Annelida</taxon>
        <taxon>Polychaeta</taxon>
        <taxon>Sedentaria</taxon>
        <taxon>Scolecida</taxon>
        <taxon>Capitellidae</taxon>
        <taxon>Capitella</taxon>
    </lineage>
</organism>
<reference evidence="7" key="3">
    <citation type="submission" date="2015-06" db="UniProtKB">
        <authorList>
            <consortium name="EnsemblMetazoa"/>
        </authorList>
    </citation>
    <scope>IDENTIFICATION</scope>
</reference>
<keyword evidence="2" id="KW-0524">Neurogenesis</keyword>
<comment type="subcellular location">
    <subcellularLocation>
        <location evidence="1">Nucleus</location>
    </subcellularLocation>
</comment>
<accession>R7UMI7</accession>
<dbReference type="GO" id="GO:0005634">
    <property type="term" value="C:nucleus"/>
    <property type="evidence" value="ECO:0007669"/>
    <property type="project" value="UniProtKB-SubCell"/>
</dbReference>
<keyword evidence="8" id="KW-1185">Reference proteome</keyword>
<dbReference type="SMART" id="SM00353">
    <property type="entry name" value="HLH"/>
    <property type="match status" value="1"/>
</dbReference>
<dbReference type="SUPFAM" id="SSF47459">
    <property type="entry name" value="HLH, helix-loop-helix DNA-binding domain"/>
    <property type="match status" value="1"/>
</dbReference>
<dbReference type="FunFam" id="4.10.280.10:FF:000029">
    <property type="entry name" value="Achaete-scute family bHLH transcription factor 1"/>
    <property type="match status" value="1"/>
</dbReference>
<dbReference type="EnsemblMetazoa" id="CapteT80653">
    <property type="protein sequence ID" value="CapteP80653"/>
    <property type="gene ID" value="CapteG80653"/>
</dbReference>
<evidence type="ECO:0000256" key="4">
    <source>
        <dbReference type="ARBA" id="ARBA00023242"/>
    </source>
</evidence>
<reference evidence="6 8" key="2">
    <citation type="journal article" date="2013" name="Nature">
        <title>Insights into bilaterian evolution from three spiralian genomes.</title>
        <authorList>
            <person name="Simakov O."/>
            <person name="Marletaz F."/>
            <person name="Cho S.J."/>
            <person name="Edsinger-Gonzales E."/>
            <person name="Havlak P."/>
            <person name="Hellsten U."/>
            <person name="Kuo D.H."/>
            <person name="Larsson T."/>
            <person name="Lv J."/>
            <person name="Arendt D."/>
            <person name="Savage R."/>
            <person name="Osoegawa K."/>
            <person name="de Jong P."/>
            <person name="Grimwood J."/>
            <person name="Chapman J.A."/>
            <person name="Shapiro H."/>
            <person name="Aerts A."/>
            <person name="Otillar R.P."/>
            <person name="Terry A.Y."/>
            <person name="Boore J.L."/>
            <person name="Grigoriev I.V."/>
            <person name="Lindberg D.R."/>
            <person name="Seaver E.C."/>
            <person name="Weisblat D.A."/>
            <person name="Putnam N.H."/>
            <person name="Rokhsar D.S."/>
        </authorList>
    </citation>
    <scope>NUCLEOTIDE SEQUENCE</scope>
    <source>
        <strain evidence="6 8">I ESC-2004</strain>
    </source>
</reference>
<dbReference type="GO" id="GO:0000981">
    <property type="term" value="F:DNA-binding transcription factor activity, RNA polymerase II-specific"/>
    <property type="evidence" value="ECO:0007669"/>
    <property type="project" value="TreeGrafter"/>
</dbReference>
<dbReference type="HOGENOM" id="CLU_171328_4_0_1"/>
<dbReference type="GO" id="GO:0007399">
    <property type="term" value="P:nervous system development"/>
    <property type="evidence" value="ECO:0007669"/>
    <property type="project" value="UniProtKB-KW"/>
</dbReference>
<dbReference type="InterPro" id="IPR011598">
    <property type="entry name" value="bHLH_dom"/>
</dbReference>
<dbReference type="EMBL" id="AMQN01007131">
    <property type="status" value="NOT_ANNOTATED_CDS"/>
    <property type="molecule type" value="Genomic_DNA"/>
</dbReference>
<proteinExistence type="predicted"/>
<dbReference type="AlphaFoldDB" id="R7UMI7"/>
<evidence type="ECO:0000259" key="5">
    <source>
        <dbReference type="PROSITE" id="PS50888"/>
    </source>
</evidence>
<dbReference type="EMBL" id="KB300038">
    <property type="protein sequence ID" value="ELU07318.1"/>
    <property type="molecule type" value="Genomic_DNA"/>
</dbReference>
<dbReference type="PANTHER" id="PTHR23349:SF108">
    <property type="entry name" value="BHLH DOMAIN-CONTAINING PROTEIN"/>
    <property type="match status" value="1"/>
</dbReference>
<keyword evidence="4" id="KW-0539">Nucleus</keyword>
<evidence type="ECO:0000256" key="3">
    <source>
        <dbReference type="ARBA" id="ARBA00023125"/>
    </source>
</evidence>
<dbReference type="PANTHER" id="PTHR23349">
    <property type="entry name" value="BASIC HELIX-LOOP-HELIX TRANSCRIPTION FACTOR, TWIST"/>
    <property type="match status" value="1"/>
</dbReference>
<feature type="non-terminal residue" evidence="6">
    <location>
        <position position="1"/>
    </location>
</feature>
<dbReference type="OrthoDB" id="6241467at2759"/>
<dbReference type="CDD" id="cd11418">
    <property type="entry name" value="bHLH_TS_ASCL"/>
    <property type="match status" value="1"/>
</dbReference>
<dbReference type="STRING" id="283909.R7UMI7"/>
<evidence type="ECO:0000313" key="6">
    <source>
        <dbReference type="EMBL" id="ELU07318.1"/>
    </source>
</evidence>
<dbReference type="OMA" id="HVPCESY"/>
<dbReference type="GO" id="GO:0000977">
    <property type="term" value="F:RNA polymerase II transcription regulatory region sequence-specific DNA binding"/>
    <property type="evidence" value="ECO:0007669"/>
    <property type="project" value="TreeGrafter"/>
</dbReference>
<dbReference type="Gene3D" id="4.10.280.10">
    <property type="entry name" value="Helix-loop-helix DNA-binding domain"/>
    <property type="match status" value="1"/>
</dbReference>
<dbReference type="Pfam" id="PF00010">
    <property type="entry name" value="HLH"/>
    <property type="match status" value="1"/>
</dbReference>
<protein>
    <recommendedName>
        <fullName evidence="5">BHLH domain-containing protein</fullName>
    </recommendedName>
</protein>
<evidence type="ECO:0000313" key="7">
    <source>
        <dbReference type="EnsemblMetazoa" id="CapteP80653"/>
    </source>
</evidence>